<dbReference type="GO" id="GO:0005829">
    <property type="term" value="C:cytosol"/>
    <property type="evidence" value="ECO:0007669"/>
    <property type="project" value="UniProtKB-SubCell"/>
</dbReference>
<proteinExistence type="inferred from homology"/>
<comment type="catalytic activity">
    <reaction evidence="11">
        <text>tRNA(Arg) + L-arginine + ATP = L-arginyl-tRNA(Arg) + AMP + diphosphate</text>
        <dbReference type="Rhea" id="RHEA:20301"/>
        <dbReference type="Rhea" id="RHEA-COMP:9658"/>
        <dbReference type="Rhea" id="RHEA-COMP:9673"/>
        <dbReference type="ChEBI" id="CHEBI:30616"/>
        <dbReference type="ChEBI" id="CHEBI:32682"/>
        <dbReference type="ChEBI" id="CHEBI:33019"/>
        <dbReference type="ChEBI" id="CHEBI:78442"/>
        <dbReference type="ChEBI" id="CHEBI:78513"/>
        <dbReference type="ChEBI" id="CHEBI:456215"/>
        <dbReference type="EC" id="6.1.1.19"/>
    </reaction>
</comment>
<evidence type="ECO:0000256" key="13">
    <source>
        <dbReference type="RuleBase" id="RU363038"/>
    </source>
</evidence>
<evidence type="ECO:0000256" key="1">
    <source>
        <dbReference type="ARBA" id="ARBA00004514"/>
    </source>
</evidence>
<evidence type="ECO:0000256" key="9">
    <source>
        <dbReference type="ARBA" id="ARBA00023146"/>
    </source>
</evidence>
<evidence type="ECO:0000256" key="4">
    <source>
        <dbReference type="ARBA" id="ARBA00022490"/>
    </source>
</evidence>
<accession>A0A454XR76</accession>
<dbReference type="FunFam" id="3.30.1360.70:FF:000002">
    <property type="entry name" value="arginine--tRNA ligase, cytoplasmic"/>
    <property type="match status" value="1"/>
</dbReference>
<dbReference type="InterPro" id="IPR035684">
    <property type="entry name" value="ArgRS_core"/>
</dbReference>
<dbReference type="InterPro" id="IPR009080">
    <property type="entry name" value="tRNAsynth_Ia_anticodon-bd"/>
</dbReference>
<feature type="region of interest" description="Disordered" evidence="14">
    <location>
        <begin position="1"/>
        <end position="39"/>
    </location>
</feature>
<dbReference type="GO" id="GO:0005524">
    <property type="term" value="F:ATP binding"/>
    <property type="evidence" value="ECO:0007669"/>
    <property type="project" value="UniProtKB-KW"/>
</dbReference>
<dbReference type="EnsemblMetazoa" id="PPA19910.1">
    <property type="protein sequence ID" value="PPA19910.1"/>
    <property type="gene ID" value="WBGene00109464"/>
</dbReference>
<dbReference type="SUPFAM" id="SSF47323">
    <property type="entry name" value="Anticodon-binding domain of a subclass of class I aminoacyl-tRNA synthetases"/>
    <property type="match status" value="1"/>
</dbReference>
<keyword evidence="7 13" id="KW-0067">ATP-binding</keyword>
<evidence type="ECO:0000256" key="5">
    <source>
        <dbReference type="ARBA" id="ARBA00022598"/>
    </source>
</evidence>
<dbReference type="Gene3D" id="1.10.730.10">
    <property type="entry name" value="Isoleucyl-tRNA Synthetase, Domain 1"/>
    <property type="match status" value="1"/>
</dbReference>
<evidence type="ECO:0000313" key="16">
    <source>
        <dbReference type="Proteomes" id="UP000005239"/>
    </source>
</evidence>
<dbReference type="InterPro" id="IPR008909">
    <property type="entry name" value="DALR_anticod-bd"/>
</dbReference>
<dbReference type="OMA" id="WLPEQNG"/>
<dbReference type="Pfam" id="PF00750">
    <property type="entry name" value="tRNA-synt_1d"/>
    <property type="match status" value="1"/>
</dbReference>
<organism evidence="15 16">
    <name type="scientific">Pristionchus pacificus</name>
    <name type="common">Parasitic nematode worm</name>
    <dbReference type="NCBI Taxonomy" id="54126"/>
    <lineage>
        <taxon>Eukaryota</taxon>
        <taxon>Metazoa</taxon>
        <taxon>Ecdysozoa</taxon>
        <taxon>Nematoda</taxon>
        <taxon>Chromadorea</taxon>
        <taxon>Rhabditida</taxon>
        <taxon>Rhabditina</taxon>
        <taxon>Diplogasteromorpha</taxon>
        <taxon>Diplogasteroidea</taxon>
        <taxon>Neodiplogasteridae</taxon>
        <taxon>Pristionchus</taxon>
    </lineage>
</organism>
<dbReference type="AlphaFoldDB" id="A0A454XR76"/>
<dbReference type="InterPro" id="IPR014729">
    <property type="entry name" value="Rossmann-like_a/b/a_fold"/>
</dbReference>
<dbReference type="InterPro" id="IPR005148">
    <property type="entry name" value="Arg-tRNA-synth_N"/>
</dbReference>
<keyword evidence="16" id="KW-1185">Reference proteome</keyword>
<dbReference type="PANTHER" id="PTHR11956">
    <property type="entry name" value="ARGINYL-TRNA SYNTHETASE"/>
    <property type="match status" value="1"/>
</dbReference>
<dbReference type="Proteomes" id="UP000005239">
    <property type="component" value="Unassembled WGS sequence"/>
</dbReference>
<dbReference type="SUPFAM" id="SSF52374">
    <property type="entry name" value="Nucleotidylyl transferase"/>
    <property type="match status" value="1"/>
</dbReference>
<dbReference type="SMART" id="SM00836">
    <property type="entry name" value="DALR_1"/>
    <property type="match status" value="1"/>
</dbReference>
<keyword evidence="4" id="KW-0963">Cytoplasm</keyword>
<keyword evidence="8 13" id="KW-0648">Protein biosynthesis</keyword>
<keyword evidence="9 13" id="KW-0030">Aminoacyl-tRNA synthetase</keyword>
<name>A0A454XR76_PRIPA</name>
<dbReference type="Gene3D" id="3.30.1360.70">
    <property type="entry name" value="Arginyl tRNA synthetase N-terminal domain"/>
    <property type="match status" value="1"/>
</dbReference>
<feature type="compositionally biased region" description="Basic and acidic residues" evidence="14">
    <location>
        <begin position="124"/>
        <end position="154"/>
    </location>
</feature>
<dbReference type="PRINTS" id="PR01038">
    <property type="entry name" value="TRNASYNTHARG"/>
</dbReference>
<dbReference type="InterPro" id="IPR001412">
    <property type="entry name" value="aa-tRNA-synth_I_CS"/>
</dbReference>
<reference evidence="15" key="2">
    <citation type="submission" date="2022-06" db="UniProtKB">
        <authorList>
            <consortium name="EnsemblMetazoa"/>
        </authorList>
    </citation>
    <scope>IDENTIFICATION</scope>
    <source>
        <strain evidence="15">PS312</strain>
    </source>
</reference>
<comment type="subcellular location">
    <subcellularLocation>
        <location evidence="1">Cytoplasm</location>
        <location evidence="1">Cytosol</location>
    </subcellularLocation>
</comment>
<dbReference type="GO" id="GO:0004814">
    <property type="term" value="F:arginine-tRNA ligase activity"/>
    <property type="evidence" value="ECO:0000318"/>
    <property type="project" value="GO_Central"/>
</dbReference>
<dbReference type="Pfam" id="PF03485">
    <property type="entry name" value="Arg_tRNA_synt_N"/>
    <property type="match status" value="1"/>
</dbReference>
<evidence type="ECO:0000256" key="12">
    <source>
        <dbReference type="ARBA" id="ARBA00071644"/>
    </source>
</evidence>
<reference evidence="16" key="1">
    <citation type="journal article" date="2008" name="Nat. Genet.">
        <title>The Pristionchus pacificus genome provides a unique perspective on nematode lifestyle and parasitism.</title>
        <authorList>
            <person name="Dieterich C."/>
            <person name="Clifton S.W."/>
            <person name="Schuster L.N."/>
            <person name="Chinwalla A."/>
            <person name="Delehaunty K."/>
            <person name="Dinkelacker I."/>
            <person name="Fulton L."/>
            <person name="Fulton R."/>
            <person name="Godfrey J."/>
            <person name="Minx P."/>
            <person name="Mitreva M."/>
            <person name="Roeseler W."/>
            <person name="Tian H."/>
            <person name="Witte H."/>
            <person name="Yang S.P."/>
            <person name="Wilson R.K."/>
            <person name="Sommer R.J."/>
        </authorList>
    </citation>
    <scope>NUCLEOTIDE SEQUENCE [LARGE SCALE GENOMIC DNA]</scope>
    <source>
        <strain evidence="16">PS312</strain>
    </source>
</reference>
<evidence type="ECO:0000256" key="8">
    <source>
        <dbReference type="ARBA" id="ARBA00022917"/>
    </source>
</evidence>
<dbReference type="SUPFAM" id="SSF55190">
    <property type="entry name" value="Arginyl-tRNA synthetase (ArgRS), N-terminal 'additional' domain"/>
    <property type="match status" value="1"/>
</dbReference>
<evidence type="ECO:0000256" key="6">
    <source>
        <dbReference type="ARBA" id="ARBA00022741"/>
    </source>
</evidence>
<dbReference type="EC" id="6.1.1.19" evidence="3"/>
<evidence type="ECO:0000313" key="15">
    <source>
        <dbReference type="EnsemblMetazoa" id="PPA19910.1"/>
    </source>
</evidence>
<dbReference type="InterPro" id="IPR036695">
    <property type="entry name" value="Arg-tRNA-synth_N_sf"/>
</dbReference>
<keyword evidence="5 13" id="KW-0436">Ligase</keyword>
<comment type="similarity">
    <text evidence="2 13">Belongs to the class-I aminoacyl-tRNA synthetase family.</text>
</comment>
<dbReference type="Pfam" id="PF05746">
    <property type="entry name" value="DALR_1"/>
    <property type="match status" value="1"/>
</dbReference>
<feature type="compositionally biased region" description="Basic and acidic residues" evidence="14">
    <location>
        <begin position="11"/>
        <end position="20"/>
    </location>
</feature>
<dbReference type="GO" id="GO:0006420">
    <property type="term" value="P:arginyl-tRNA aminoacylation"/>
    <property type="evidence" value="ECO:0000318"/>
    <property type="project" value="GO_Central"/>
</dbReference>
<feature type="region of interest" description="Disordered" evidence="14">
    <location>
        <begin position="102"/>
        <end position="166"/>
    </location>
</feature>
<keyword evidence="6 13" id="KW-0547">Nucleotide-binding</keyword>
<dbReference type="PROSITE" id="PS00178">
    <property type="entry name" value="AA_TRNA_LIGASE_I"/>
    <property type="match status" value="1"/>
</dbReference>
<dbReference type="FunFam" id="3.40.50.620:FF:000084">
    <property type="entry name" value="arginine--tRNA ligase, cytoplasmic"/>
    <property type="match status" value="1"/>
</dbReference>
<dbReference type="FunFam" id="1.10.730.10:FF:000064">
    <property type="entry name" value="Probable arginine--tRNA ligase, cytoplasmic"/>
    <property type="match status" value="1"/>
</dbReference>
<sequence>MAPQNKPNKNPKKEDKKEAKGVTPSPPAAPAGISPNQELQQLYTTQFNAEVDVARLTRLLTAMETGEITEELLEVCPELVEVQQKNQKLKFRKTILERSVKTQEDENAKKGIKTAADGPSKGAPDAKKSKEESKGGKEEQKGGKGEKKEGDNNKNNKTPSAPPKAKKHDYVVVKDFAGSIMGRLAHVFKKAIKEAFPTVSVPLVLAEATNPKFGDYQCNSAMGISAALKAQGTAKRPAEVAADIVAKLPVCPLISKTEIPPAGFINVFLNEEFIAKQCGEISRHGVRLPTIESRRVIVDFSSPNIAKEMHVGHLRSTIIGDAISRLFEAIGFDVLRLNHIGDWGTQFGMLIAHLFDRFPNFQKETPAIGDLQSFYKESKKRFDEDAEFKKRAYECVVKLQSSQPEFIKAWNDICDVSRKSNNEVYDKLDIKLNERGESYYHNRMEAIVEELKTRSFLREEEGRHLMFPTGCDIPLTVVKSDGGFTYDTSDLAALKNRLFEENGDWLIYVVDAGQSLHFETIFSAGRDLGWYDEAVKRVEHVGFGLVLGEDKKKFKTRSGETVRLKDLLDEGVRRSEEKLKEKCRDRDMSEAELTAARDAVAYGGIKYADLSHTRTQDYIFSYDRMLDDKGNTAVYLLYAYARIRSIVRQSGVSQEEMDKYAASNELLPLGHPKEVKLAKQVLKLSDVILQVVDTLMLHTLCDYLYNLSTTFTEFYSECYVVEKLEGTSKVNMNRLLLAHVTANTMETALNILGIKPVPKM</sequence>
<dbReference type="GO" id="GO:0017101">
    <property type="term" value="C:aminoacyl-tRNA synthetase multienzyme complex"/>
    <property type="evidence" value="ECO:0007669"/>
    <property type="project" value="UniProtKB-ARBA"/>
</dbReference>
<dbReference type="HAMAP" id="MF_00123">
    <property type="entry name" value="Arg_tRNA_synth"/>
    <property type="match status" value="1"/>
</dbReference>
<evidence type="ECO:0000256" key="10">
    <source>
        <dbReference type="ARBA" id="ARBA00033033"/>
    </source>
</evidence>
<accession>A0A8R1YEI4</accession>
<evidence type="ECO:0000256" key="11">
    <source>
        <dbReference type="ARBA" id="ARBA00049339"/>
    </source>
</evidence>
<evidence type="ECO:0000256" key="3">
    <source>
        <dbReference type="ARBA" id="ARBA00012837"/>
    </source>
</evidence>
<dbReference type="PANTHER" id="PTHR11956:SF5">
    <property type="entry name" value="ARGININE--TRNA LIGASE, CYTOPLASMIC"/>
    <property type="match status" value="1"/>
</dbReference>
<dbReference type="InterPro" id="IPR001278">
    <property type="entry name" value="Arg-tRNA-ligase"/>
</dbReference>
<dbReference type="SMART" id="SM01016">
    <property type="entry name" value="Arg_tRNA_synt_N"/>
    <property type="match status" value="1"/>
</dbReference>
<dbReference type="CDD" id="cd00671">
    <property type="entry name" value="ArgRS_core"/>
    <property type="match status" value="1"/>
</dbReference>
<protein>
    <recommendedName>
        <fullName evidence="12">Probable arginine--tRNA ligase, cytoplasmic</fullName>
        <ecNumber evidence="3">6.1.1.19</ecNumber>
    </recommendedName>
    <alternativeName>
        <fullName evidence="10">Arginyl-tRNA synthetase</fullName>
    </alternativeName>
</protein>
<gene>
    <name evidence="15" type="primary">WBGene00109464</name>
</gene>
<dbReference type="Gene3D" id="3.40.50.620">
    <property type="entry name" value="HUPs"/>
    <property type="match status" value="1"/>
</dbReference>
<evidence type="ECO:0000256" key="2">
    <source>
        <dbReference type="ARBA" id="ARBA00005594"/>
    </source>
</evidence>
<dbReference type="NCBIfam" id="TIGR00456">
    <property type="entry name" value="argS"/>
    <property type="match status" value="1"/>
</dbReference>
<evidence type="ECO:0000256" key="7">
    <source>
        <dbReference type="ARBA" id="ARBA00022840"/>
    </source>
</evidence>
<evidence type="ECO:0000256" key="14">
    <source>
        <dbReference type="SAM" id="MobiDB-lite"/>
    </source>
</evidence>
<dbReference type="OrthoDB" id="68056at2759"/>